<dbReference type="GO" id="GO:0009279">
    <property type="term" value="C:cell outer membrane"/>
    <property type="evidence" value="ECO:0007669"/>
    <property type="project" value="UniProtKB-SubCell"/>
</dbReference>
<keyword evidence="6" id="KW-0472">Membrane</keyword>
<evidence type="ECO:0000256" key="3">
    <source>
        <dbReference type="ARBA" id="ARBA00022448"/>
    </source>
</evidence>
<sequence>MFIPKQSIEKPTAKPQTAKPVTVADAPPLTLAQAIQLGLENNFNIRLARTDEEIAENNVTRGNAGQLPTVNGNLARTYNRNNLRQEFSQGDPRVNNNVPTIQGNNNVAARWTIFDGFGMFIAYDRLKSLNQGQRQLTRATAEETVASITDSYYSVVREAGKIKSIEEALKIGQARIDLTQARVDVGVSAKVEVLTARVDYNADQSLLIQQQELLTTAKINLNNLLGRAARLDFQPTDSIVVTRDLDQAAIIQAIQKANPRLQQARINTEVATYDRKLARAARYPQIDLTSGYIRTSNFNGAAFLPGSREQGTATTLSNGFNYGVVATVPIFDGFNRHRLEQNARVGEEQSQLQLGQTQLQIGADAEQAFARYQNRLQLLDLEESNILLARENVAIALERYRLGLLTPLALREAQRTQLDAEVRLLDIRFQAKQAETVLRRLSGGMVQGQ</sequence>
<dbReference type="Gene3D" id="1.20.1600.10">
    <property type="entry name" value="Outer membrane efflux proteins (OEP)"/>
    <property type="match status" value="1"/>
</dbReference>
<evidence type="ECO:0000313" key="10">
    <source>
        <dbReference type="Proteomes" id="UP000176294"/>
    </source>
</evidence>
<dbReference type="EMBL" id="MDZB01000103">
    <property type="protein sequence ID" value="OGX85799.1"/>
    <property type="molecule type" value="Genomic_DNA"/>
</dbReference>
<dbReference type="GO" id="GO:0015562">
    <property type="term" value="F:efflux transmembrane transporter activity"/>
    <property type="evidence" value="ECO:0007669"/>
    <property type="project" value="InterPro"/>
</dbReference>
<keyword evidence="4" id="KW-1134">Transmembrane beta strand</keyword>
<evidence type="ECO:0000313" key="9">
    <source>
        <dbReference type="EMBL" id="OGX85799.1"/>
    </source>
</evidence>
<dbReference type="PANTHER" id="PTHR30026:SF20">
    <property type="entry name" value="OUTER MEMBRANE PROTEIN TOLC"/>
    <property type="match status" value="1"/>
</dbReference>
<name>A0A1G1T4K2_9BACT</name>
<evidence type="ECO:0000256" key="6">
    <source>
        <dbReference type="ARBA" id="ARBA00023136"/>
    </source>
</evidence>
<protein>
    <recommendedName>
        <fullName evidence="11">Transporter</fullName>
    </recommendedName>
</protein>
<evidence type="ECO:0000256" key="8">
    <source>
        <dbReference type="SAM" id="MobiDB-lite"/>
    </source>
</evidence>
<keyword evidence="10" id="KW-1185">Reference proteome</keyword>
<dbReference type="PANTHER" id="PTHR30026">
    <property type="entry name" value="OUTER MEMBRANE PROTEIN TOLC"/>
    <property type="match status" value="1"/>
</dbReference>
<gene>
    <name evidence="9" type="ORF">BEN47_14515</name>
</gene>
<keyword evidence="5" id="KW-0812">Transmembrane</keyword>
<dbReference type="STRING" id="1908237.BEN47_14515"/>
<dbReference type="InterPro" id="IPR051906">
    <property type="entry name" value="TolC-like"/>
</dbReference>
<dbReference type="InterPro" id="IPR003423">
    <property type="entry name" value="OMP_efflux"/>
</dbReference>
<accession>A0A1G1T4K2</accession>
<evidence type="ECO:0000256" key="4">
    <source>
        <dbReference type="ARBA" id="ARBA00022452"/>
    </source>
</evidence>
<dbReference type="GO" id="GO:1990281">
    <property type="term" value="C:efflux pump complex"/>
    <property type="evidence" value="ECO:0007669"/>
    <property type="project" value="TreeGrafter"/>
</dbReference>
<evidence type="ECO:0008006" key="11">
    <source>
        <dbReference type="Google" id="ProtNLM"/>
    </source>
</evidence>
<evidence type="ECO:0000256" key="5">
    <source>
        <dbReference type="ARBA" id="ARBA00022692"/>
    </source>
</evidence>
<evidence type="ECO:0000256" key="1">
    <source>
        <dbReference type="ARBA" id="ARBA00004442"/>
    </source>
</evidence>
<dbReference type="AlphaFoldDB" id="A0A1G1T4K2"/>
<evidence type="ECO:0000256" key="2">
    <source>
        <dbReference type="ARBA" id="ARBA00007613"/>
    </source>
</evidence>
<dbReference type="Proteomes" id="UP000176294">
    <property type="component" value="Unassembled WGS sequence"/>
</dbReference>
<comment type="similarity">
    <text evidence="2">Belongs to the outer membrane factor (OMF) (TC 1.B.17) family.</text>
</comment>
<proteinExistence type="inferred from homology"/>
<feature type="region of interest" description="Disordered" evidence="8">
    <location>
        <begin position="1"/>
        <end position="21"/>
    </location>
</feature>
<organism evidence="9 10">
    <name type="scientific">Hymenobacter lapidarius</name>
    <dbReference type="NCBI Taxonomy" id="1908237"/>
    <lineage>
        <taxon>Bacteria</taxon>
        <taxon>Pseudomonadati</taxon>
        <taxon>Bacteroidota</taxon>
        <taxon>Cytophagia</taxon>
        <taxon>Cytophagales</taxon>
        <taxon>Hymenobacteraceae</taxon>
        <taxon>Hymenobacter</taxon>
    </lineage>
</organism>
<keyword evidence="7" id="KW-0998">Cell outer membrane</keyword>
<evidence type="ECO:0000256" key="7">
    <source>
        <dbReference type="ARBA" id="ARBA00023237"/>
    </source>
</evidence>
<dbReference type="GO" id="GO:0015288">
    <property type="term" value="F:porin activity"/>
    <property type="evidence" value="ECO:0007669"/>
    <property type="project" value="TreeGrafter"/>
</dbReference>
<dbReference type="Pfam" id="PF02321">
    <property type="entry name" value="OEP"/>
    <property type="match status" value="2"/>
</dbReference>
<comment type="caution">
    <text evidence="9">The sequence shown here is derived from an EMBL/GenBank/DDBJ whole genome shotgun (WGS) entry which is preliminary data.</text>
</comment>
<reference evidence="9 10" key="1">
    <citation type="submission" date="2016-08" db="EMBL/GenBank/DDBJ databases">
        <title>Hymenobacter coccineus sp. nov., Hymenobacter lapidarius sp. nov. and Hymenobacter glacialis sp. nov., isolated from Antarctic soil.</title>
        <authorList>
            <person name="Sedlacek I."/>
            <person name="Kralova S."/>
            <person name="Kyrova K."/>
            <person name="Maslanova I."/>
            <person name="Stankova E."/>
            <person name="Vrbovska V."/>
            <person name="Nemec M."/>
            <person name="Bartak M."/>
            <person name="Svec P."/>
            <person name="Busse H.-J."/>
            <person name="Pantucek R."/>
        </authorList>
    </citation>
    <scope>NUCLEOTIDE SEQUENCE [LARGE SCALE GENOMIC DNA]</scope>
    <source>
        <strain evidence="9 10">CCM 8643</strain>
    </source>
</reference>
<dbReference type="SUPFAM" id="SSF56954">
    <property type="entry name" value="Outer membrane efflux proteins (OEP)"/>
    <property type="match status" value="1"/>
</dbReference>
<comment type="subcellular location">
    <subcellularLocation>
        <location evidence="1">Cell outer membrane</location>
    </subcellularLocation>
</comment>
<keyword evidence="3" id="KW-0813">Transport</keyword>